<comment type="caution">
    <text evidence="3">The sequence shown here is derived from an EMBL/GenBank/DDBJ whole genome shotgun (WGS) entry which is preliminary data.</text>
</comment>
<evidence type="ECO:0000256" key="1">
    <source>
        <dbReference type="SAM" id="MobiDB-lite"/>
    </source>
</evidence>
<reference evidence="3" key="2">
    <citation type="submission" date="2021-12" db="EMBL/GenBank/DDBJ databases">
        <title>Resequencing data analysis of finger millet.</title>
        <authorList>
            <person name="Hatakeyama M."/>
            <person name="Aluri S."/>
            <person name="Balachadran M.T."/>
            <person name="Sivarajan S.R."/>
            <person name="Poveda L."/>
            <person name="Shimizu-Inatsugi R."/>
            <person name="Schlapbach R."/>
            <person name="Sreeman S.M."/>
            <person name="Shimizu K.K."/>
        </authorList>
    </citation>
    <scope>NUCLEOTIDE SEQUENCE</scope>
</reference>
<gene>
    <name evidence="3" type="primary">gb18548</name>
    <name evidence="3" type="ORF">PR202_gb18548</name>
</gene>
<dbReference type="EMBL" id="BQKI01000082">
    <property type="protein sequence ID" value="GJN30257.1"/>
    <property type="molecule type" value="Genomic_DNA"/>
</dbReference>
<evidence type="ECO:0000313" key="4">
    <source>
        <dbReference type="Proteomes" id="UP001054889"/>
    </source>
</evidence>
<dbReference type="AlphaFoldDB" id="A0AAV5F566"/>
<sequence>MLLPSPLPEPEDPPPQPSLREQHPEAIRIIGERRKNLKIWYKSLLDIADAALRKFAHQTGEHYHLHTIYGESFVANEDYELDRYVHINFMAWRNVHSPSLDCQSEAPVRFFAEADNPPTRDCPEECSTLCCILPQPSPCHVDNCYACMINHKEIDHPEAEMFFGKHRHKIDETENDRDFSITMDVNCRFFDPDRDIELVQFYADRMAHIEAIHSKFRSERASVNKAGTTCSKNRFDEDDTDDEDTSNESTSDEDVSVSWNRYI</sequence>
<protein>
    <recommendedName>
        <fullName evidence="2">DUF3615 domain-containing protein</fullName>
    </recommendedName>
</protein>
<feature type="region of interest" description="Disordered" evidence="1">
    <location>
        <begin position="1"/>
        <end position="21"/>
    </location>
</feature>
<feature type="compositionally biased region" description="Acidic residues" evidence="1">
    <location>
        <begin position="236"/>
        <end position="255"/>
    </location>
</feature>
<feature type="region of interest" description="Disordered" evidence="1">
    <location>
        <begin position="228"/>
        <end position="263"/>
    </location>
</feature>
<dbReference type="PANTHER" id="PTHR33120">
    <property type="entry name" value="EXPRESSED PROTEIN-RELATED"/>
    <property type="match status" value="1"/>
</dbReference>
<name>A0AAV5F566_ELECO</name>
<evidence type="ECO:0000259" key="2">
    <source>
        <dbReference type="Pfam" id="PF12274"/>
    </source>
</evidence>
<organism evidence="3 4">
    <name type="scientific">Eleusine coracana subsp. coracana</name>
    <dbReference type="NCBI Taxonomy" id="191504"/>
    <lineage>
        <taxon>Eukaryota</taxon>
        <taxon>Viridiplantae</taxon>
        <taxon>Streptophyta</taxon>
        <taxon>Embryophyta</taxon>
        <taxon>Tracheophyta</taxon>
        <taxon>Spermatophyta</taxon>
        <taxon>Magnoliopsida</taxon>
        <taxon>Liliopsida</taxon>
        <taxon>Poales</taxon>
        <taxon>Poaceae</taxon>
        <taxon>PACMAD clade</taxon>
        <taxon>Chloridoideae</taxon>
        <taxon>Cynodonteae</taxon>
        <taxon>Eleusininae</taxon>
        <taxon>Eleusine</taxon>
    </lineage>
</organism>
<accession>A0AAV5F566</accession>
<reference evidence="3" key="1">
    <citation type="journal article" date="2018" name="DNA Res.">
        <title>Multiple hybrid de novo genome assembly of finger millet, an orphan allotetraploid crop.</title>
        <authorList>
            <person name="Hatakeyama M."/>
            <person name="Aluri S."/>
            <person name="Balachadran M.T."/>
            <person name="Sivarajan S.R."/>
            <person name="Patrignani A."/>
            <person name="Gruter S."/>
            <person name="Poveda L."/>
            <person name="Shimizu-Inatsugi R."/>
            <person name="Baeten J."/>
            <person name="Francoijs K.J."/>
            <person name="Nataraja K.N."/>
            <person name="Reddy Y.A.N."/>
            <person name="Phadnis S."/>
            <person name="Ravikumar R.L."/>
            <person name="Schlapbach R."/>
            <person name="Sreeman S.M."/>
            <person name="Shimizu K.K."/>
        </authorList>
    </citation>
    <scope>NUCLEOTIDE SEQUENCE</scope>
</reference>
<evidence type="ECO:0000313" key="3">
    <source>
        <dbReference type="EMBL" id="GJN30257.1"/>
    </source>
</evidence>
<dbReference type="Pfam" id="PF12274">
    <property type="entry name" value="DUF3615"/>
    <property type="match status" value="1"/>
</dbReference>
<keyword evidence="4" id="KW-1185">Reference proteome</keyword>
<feature type="compositionally biased region" description="Pro residues" evidence="1">
    <location>
        <begin position="1"/>
        <end position="17"/>
    </location>
</feature>
<feature type="domain" description="DUF3615" evidence="2">
    <location>
        <begin position="48"/>
        <end position="157"/>
    </location>
</feature>
<dbReference type="Proteomes" id="UP001054889">
    <property type="component" value="Unassembled WGS sequence"/>
</dbReference>
<dbReference type="PANTHER" id="PTHR33120:SF39">
    <property type="entry name" value="OS01G0314000 PROTEIN"/>
    <property type="match status" value="1"/>
</dbReference>
<dbReference type="InterPro" id="IPR022059">
    <property type="entry name" value="DUF3615"/>
</dbReference>
<proteinExistence type="predicted"/>